<dbReference type="InterPro" id="IPR011768">
    <property type="entry name" value="Transl_elongation_fac_P"/>
</dbReference>
<protein>
    <recommendedName>
        <fullName evidence="7 8">Elongation factor P</fullName>
        <shortName evidence="7">EF-P</shortName>
    </recommendedName>
</protein>
<dbReference type="InterPro" id="IPR020599">
    <property type="entry name" value="Transl_elong_fac_P/YeiP"/>
</dbReference>
<evidence type="ECO:0000259" key="10">
    <source>
        <dbReference type="SMART" id="SM00841"/>
    </source>
</evidence>
<dbReference type="GO" id="GO:0005829">
    <property type="term" value="C:cytosol"/>
    <property type="evidence" value="ECO:0007669"/>
    <property type="project" value="UniProtKB-ARBA"/>
</dbReference>
<comment type="function">
    <text evidence="7">Involved in peptide bond synthesis. Stimulates efficient translation and peptide-bond synthesis on native or reconstituted 70S ribosomes in vitro. Probably functions indirectly by altering the affinity of the ribosome for aminoacyl-tRNA, thus increasing their reactivity as acceptors for peptidyl transferase.</text>
</comment>
<evidence type="ECO:0000256" key="2">
    <source>
        <dbReference type="ARBA" id="ARBA00004815"/>
    </source>
</evidence>
<evidence type="ECO:0000256" key="4">
    <source>
        <dbReference type="ARBA" id="ARBA00022490"/>
    </source>
</evidence>
<comment type="similarity">
    <text evidence="3 7 9">Belongs to the elongation factor P family.</text>
</comment>
<dbReference type="InterPro" id="IPR001059">
    <property type="entry name" value="Transl_elong_P/YeiP_cen"/>
</dbReference>
<evidence type="ECO:0000256" key="5">
    <source>
        <dbReference type="ARBA" id="ARBA00022768"/>
    </source>
</evidence>
<dbReference type="InterPro" id="IPR008991">
    <property type="entry name" value="Translation_prot_SH3-like_sf"/>
</dbReference>
<keyword evidence="6 7" id="KW-0648">Protein biosynthesis</keyword>
<dbReference type="Pfam" id="PF09285">
    <property type="entry name" value="Elong-fact-P_C"/>
    <property type="match status" value="1"/>
</dbReference>
<dbReference type="PROSITE" id="PS01275">
    <property type="entry name" value="EFP"/>
    <property type="match status" value="1"/>
</dbReference>
<dbReference type="Gene3D" id="2.40.50.140">
    <property type="entry name" value="Nucleic acid-binding proteins"/>
    <property type="match status" value="2"/>
</dbReference>
<dbReference type="AlphaFoldDB" id="A0A0G1RVP5"/>
<dbReference type="FunFam" id="2.30.30.30:FF:000003">
    <property type="entry name" value="Elongation factor P"/>
    <property type="match status" value="1"/>
</dbReference>
<evidence type="ECO:0000256" key="9">
    <source>
        <dbReference type="RuleBase" id="RU004389"/>
    </source>
</evidence>
<evidence type="ECO:0000313" key="13">
    <source>
        <dbReference type="Proteomes" id="UP000033860"/>
    </source>
</evidence>
<dbReference type="InterPro" id="IPR015365">
    <property type="entry name" value="Elong-fact-P_C"/>
</dbReference>
<dbReference type="Pfam" id="PF08207">
    <property type="entry name" value="EFP_N"/>
    <property type="match status" value="1"/>
</dbReference>
<dbReference type="InterPro" id="IPR014722">
    <property type="entry name" value="Rib_uL2_dom2"/>
</dbReference>
<proteinExistence type="inferred from homology"/>
<sequence>MINVNQLRNGTAFEVEGTPFLVLKYEFTKMGRGTGNIKVKVKNLNTGAVTTKTFITGNKVEEINLTRKKMQFLYQAGDQAVFMDATTFDQVELEAELIKEERAYLTEGLVVEVLFWEEKPLSIQLPVKIEYEIKETGPGEKGDSATNLYKPAVLANGFKVKVPLFVKTGDKIRVDTRTGEYIERISN</sequence>
<evidence type="ECO:0000256" key="8">
    <source>
        <dbReference type="NCBIfam" id="TIGR00038"/>
    </source>
</evidence>
<comment type="subcellular location">
    <subcellularLocation>
        <location evidence="1 7">Cytoplasm</location>
    </subcellularLocation>
</comment>
<dbReference type="Gene3D" id="2.30.30.30">
    <property type="match status" value="1"/>
</dbReference>
<dbReference type="FunFam" id="2.40.50.140:FF:000009">
    <property type="entry name" value="Elongation factor P"/>
    <property type="match status" value="1"/>
</dbReference>
<comment type="pathway">
    <text evidence="2 7">Protein biosynthesis; polypeptide chain elongation.</text>
</comment>
<dbReference type="HAMAP" id="MF_00141">
    <property type="entry name" value="EF_P"/>
    <property type="match status" value="1"/>
</dbReference>
<dbReference type="InterPro" id="IPR013852">
    <property type="entry name" value="Transl_elong_P/YeiP_CS"/>
</dbReference>
<dbReference type="Proteomes" id="UP000033860">
    <property type="component" value="Unassembled WGS sequence"/>
</dbReference>
<dbReference type="FunFam" id="2.40.50.140:FF:000004">
    <property type="entry name" value="Elongation factor P"/>
    <property type="match status" value="1"/>
</dbReference>
<dbReference type="GO" id="GO:0003746">
    <property type="term" value="F:translation elongation factor activity"/>
    <property type="evidence" value="ECO:0007669"/>
    <property type="project" value="UniProtKB-UniRule"/>
</dbReference>
<comment type="caution">
    <text evidence="12">The sequence shown here is derived from an EMBL/GenBank/DDBJ whole genome shotgun (WGS) entry which is preliminary data.</text>
</comment>
<dbReference type="EMBL" id="LCNT01000003">
    <property type="protein sequence ID" value="KKU61399.1"/>
    <property type="molecule type" value="Genomic_DNA"/>
</dbReference>
<dbReference type="NCBIfam" id="NF001810">
    <property type="entry name" value="PRK00529.1"/>
    <property type="match status" value="1"/>
</dbReference>
<evidence type="ECO:0000313" key="12">
    <source>
        <dbReference type="EMBL" id="KKU61399.1"/>
    </source>
</evidence>
<dbReference type="NCBIfam" id="TIGR00038">
    <property type="entry name" value="efp"/>
    <property type="match status" value="1"/>
</dbReference>
<dbReference type="InterPro" id="IPR013185">
    <property type="entry name" value="Transl_elong_KOW-like"/>
</dbReference>
<evidence type="ECO:0000259" key="11">
    <source>
        <dbReference type="SMART" id="SM01185"/>
    </source>
</evidence>
<dbReference type="Pfam" id="PF01132">
    <property type="entry name" value="EFP"/>
    <property type="match status" value="1"/>
</dbReference>
<dbReference type="PATRIC" id="fig|1618371.3.peg.447"/>
<dbReference type="SUPFAM" id="SSF50249">
    <property type="entry name" value="Nucleic acid-binding proteins"/>
    <property type="match status" value="2"/>
</dbReference>
<evidence type="ECO:0000256" key="7">
    <source>
        <dbReference type="HAMAP-Rule" id="MF_00141"/>
    </source>
</evidence>
<organism evidence="12 13">
    <name type="scientific">Candidatus Beckwithbacteria bacterium GW2011_GWB1_47_15</name>
    <dbReference type="NCBI Taxonomy" id="1618371"/>
    <lineage>
        <taxon>Bacteria</taxon>
        <taxon>Candidatus Beckwithiibacteriota</taxon>
    </lineage>
</organism>
<dbReference type="InterPro" id="IPR012340">
    <property type="entry name" value="NA-bd_OB-fold"/>
</dbReference>
<dbReference type="PANTHER" id="PTHR30053">
    <property type="entry name" value="ELONGATION FACTOR P"/>
    <property type="match status" value="1"/>
</dbReference>
<dbReference type="PIRSF" id="PIRSF005901">
    <property type="entry name" value="EF-P"/>
    <property type="match status" value="1"/>
</dbReference>
<dbReference type="SUPFAM" id="SSF50104">
    <property type="entry name" value="Translation proteins SH3-like domain"/>
    <property type="match status" value="1"/>
</dbReference>
<name>A0A0G1RVP5_9BACT</name>
<dbReference type="SMART" id="SM01185">
    <property type="entry name" value="EFP"/>
    <property type="match status" value="1"/>
</dbReference>
<keyword evidence="5 7" id="KW-0251">Elongation factor</keyword>
<dbReference type="SMART" id="SM00841">
    <property type="entry name" value="Elong-fact-P_C"/>
    <property type="match status" value="1"/>
</dbReference>
<evidence type="ECO:0000256" key="1">
    <source>
        <dbReference type="ARBA" id="ARBA00004496"/>
    </source>
</evidence>
<dbReference type="PANTHER" id="PTHR30053:SF14">
    <property type="entry name" value="TRANSLATION ELONGATION FACTOR KOW-LIKE DOMAIN-CONTAINING PROTEIN"/>
    <property type="match status" value="1"/>
</dbReference>
<feature type="domain" description="Elongation factor P C-terminal" evidence="10">
    <location>
        <begin position="129"/>
        <end position="184"/>
    </location>
</feature>
<keyword evidence="4 7" id="KW-0963">Cytoplasm</keyword>
<accession>A0A0G1RVP5</accession>
<evidence type="ECO:0000256" key="6">
    <source>
        <dbReference type="ARBA" id="ARBA00022917"/>
    </source>
</evidence>
<dbReference type="CDD" id="cd05794">
    <property type="entry name" value="S1_EF-P_repeat_2"/>
    <property type="match status" value="1"/>
</dbReference>
<gene>
    <name evidence="7" type="primary">efp</name>
    <name evidence="12" type="ORF">UX85_C0003G0058</name>
</gene>
<evidence type="ECO:0000256" key="3">
    <source>
        <dbReference type="ARBA" id="ARBA00009479"/>
    </source>
</evidence>
<dbReference type="GO" id="GO:0043043">
    <property type="term" value="P:peptide biosynthetic process"/>
    <property type="evidence" value="ECO:0007669"/>
    <property type="project" value="InterPro"/>
</dbReference>
<dbReference type="CDD" id="cd04470">
    <property type="entry name" value="S1_EF-P_repeat_1"/>
    <property type="match status" value="1"/>
</dbReference>
<feature type="domain" description="Translation elongation factor P/YeiP central" evidence="11">
    <location>
        <begin position="67"/>
        <end position="121"/>
    </location>
</feature>
<dbReference type="UniPathway" id="UPA00345"/>
<reference evidence="12 13" key="1">
    <citation type="journal article" date="2015" name="Nature">
        <title>rRNA introns, odd ribosomes, and small enigmatic genomes across a large radiation of phyla.</title>
        <authorList>
            <person name="Brown C.T."/>
            <person name="Hug L.A."/>
            <person name="Thomas B.C."/>
            <person name="Sharon I."/>
            <person name="Castelle C.J."/>
            <person name="Singh A."/>
            <person name="Wilkins M.J."/>
            <person name="Williams K.H."/>
            <person name="Banfield J.F."/>
        </authorList>
    </citation>
    <scope>NUCLEOTIDE SEQUENCE [LARGE SCALE GENOMIC DNA]</scope>
</reference>